<name>A0AAV7XS72_9NEOP</name>
<feature type="compositionally biased region" description="Polar residues" evidence="1">
    <location>
        <begin position="336"/>
        <end position="349"/>
    </location>
</feature>
<proteinExistence type="predicted"/>
<feature type="compositionally biased region" description="Basic and acidic residues" evidence="1">
    <location>
        <begin position="525"/>
        <end position="537"/>
    </location>
</feature>
<dbReference type="SMART" id="SM00506">
    <property type="entry name" value="A1pp"/>
    <property type="match status" value="1"/>
</dbReference>
<dbReference type="GO" id="GO:0140291">
    <property type="term" value="P:peptidyl-glutamate ADP-deribosylation"/>
    <property type="evidence" value="ECO:0007669"/>
    <property type="project" value="TreeGrafter"/>
</dbReference>
<organism evidence="3 4">
    <name type="scientific">Megalurothrips usitatus</name>
    <name type="common">bean blossom thrips</name>
    <dbReference type="NCBI Taxonomy" id="439358"/>
    <lineage>
        <taxon>Eukaryota</taxon>
        <taxon>Metazoa</taxon>
        <taxon>Ecdysozoa</taxon>
        <taxon>Arthropoda</taxon>
        <taxon>Hexapoda</taxon>
        <taxon>Insecta</taxon>
        <taxon>Pterygota</taxon>
        <taxon>Neoptera</taxon>
        <taxon>Paraneoptera</taxon>
        <taxon>Thysanoptera</taxon>
        <taxon>Terebrantia</taxon>
        <taxon>Thripoidea</taxon>
        <taxon>Thripidae</taxon>
        <taxon>Megalurothrips</taxon>
    </lineage>
</organism>
<feature type="region of interest" description="Disordered" evidence="1">
    <location>
        <begin position="588"/>
        <end position="711"/>
    </location>
</feature>
<protein>
    <recommendedName>
        <fullName evidence="2">Macro domain-containing protein</fullName>
    </recommendedName>
</protein>
<feature type="region of interest" description="Disordered" evidence="1">
    <location>
        <begin position="219"/>
        <end position="268"/>
    </location>
</feature>
<dbReference type="CDD" id="cd02901">
    <property type="entry name" value="Macro_Poa1p-like"/>
    <property type="match status" value="1"/>
</dbReference>
<evidence type="ECO:0000256" key="1">
    <source>
        <dbReference type="SAM" id="MobiDB-lite"/>
    </source>
</evidence>
<feature type="compositionally biased region" description="Polar residues" evidence="1">
    <location>
        <begin position="631"/>
        <end position="642"/>
    </location>
</feature>
<accession>A0AAV7XS72</accession>
<evidence type="ECO:0000259" key="2">
    <source>
        <dbReference type="PROSITE" id="PS51154"/>
    </source>
</evidence>
<feature type="compositionally biased region" description="Basic residues" evidence="1">
    <location>
        <begin position="470"/>
        <end position="482"/>
    </location>
</feature>
<sequence length="732" mass="82701">MSNVCQQVVSKLIRAGSLPRRPAMMMSSPWLNESGNPYRRKSSTVENSTVVREEEGDLFRAPRSTSLAHCVSSDMKMGAGIAVHFKKKFGQVEYLLSQKKSPGEVAVLKNGPRYIFYLVSKKRFYDKPTNSSLQSCLLEMKQLCEELGVKNLAMPRIGCGLDRLKWPLVFEMLKDIFSNCDINITVYSIPDNKPKFMTPTFSRSQEKFQSYCGIKTPHSLPTSQMTSKRKIHSDSEEDFETPKKRLRISSSSRPRGFDLADVDSPSSPHFLRKCLKRSAEHGNTISSSQNDSYPVIINDYLSPSQHGGSGSLVYDKNGSKTEIPFLSDYEEGSIKVTSSKSCPSKSNEGSPEHQNARLVNKKLTQSSTHYQASSDDTSDNEGKSPVPSKGKSRERKSRDSRKSKDKKSRDKSKRKERKSRKSSKSKERKSRDTSRSKERKSRESSKSKERKSRESSRSKERKSRESSRSKEKRSRSLSRKREKGLSGKSRSTERKSHADWSDEETSEIKSREIDVCKRRNVRGSKWNEKHELEDSHGSGEAAENSGSLTKSQKMSREVEDSDDMSDKIDIPRSLLKEGVRVQLNIAENSGTITISRKLSRENENSDDMLDRCDFRTGHRKQSMKERPHPSENLNVGTSSQKFVDSDDMSDESDFPRGQPEPSVRKRLGGCVSKSSITTEPKSADTRLKHQPYPALNISVKKRTESPTGTMYCDRKTAATSVKARLSLGNRTH</sequence>
<feature type="compositionally biased region" description="Basic residues" evidence="1">
    <location>
        <begin position="403"/>
        <end position="428"/>
    </location>
</feature>
<dbReference type="InterPro" id="IPR002589">
    <property type="entry name" value="Macro_dom"/>
</dbReference>
<dbReference type="EMBL" id="JAPTSV010000005">
    <property type="protein sequence ID" value="KAJ1527597.1"/>
    <property type="molecule type" value="Genomic_DNA"/>
</dbReference>
<feature type="compositionally biased region" description="Basic and acidic residues" evidence="1">
    <location>
        <begin position="554"/>
        <end position="569"/>
    </location>
</feature>
<comment type="caution">
    <text evidence="3">The sequence shown here is derived from an EMBL/GenBank/DDBJ whole genome shotgun (WGS) entry which is preliminary data.</text>
</comment>
<dbReference type="Proteomes" id="UP001075354">
    <property type="component" value="Chromosome 5"/>
</dbReference>
<dbReference type="Gene3D" id="3.40.220.10">
    <property type="entry name" value="Leucine Aminopeptidase, subunit E, domain 1"/>
    <property type="match status" value="1"/>
</dbReference>
<feature type="domain" description="Macro" evidence="2">
    <location>
        <begin position="38"/>
        <end position="205"/>
    </location>
</feature>
<evidence type="ECO:0000313" key="4">
    <source>
        <dbReference type="Proteomes" id="UP001075354"/>
    </source>
</evidence>
<feature type="compositionally biased region" description="Polar residues" evidence="1">
    <location>
        <begin position="362"/>
        <end position="375"/>
    </location>
</feature>
<dbReference type="PANTHER" id="PTHR12521:SF0">
    <property type="entry name" value="ADP-RIBOSE GLYCOHYDROLASE OARD1"/>
    <property type="match status" value="1"/>
</dbReference>
<feature type="compositionally biased region" description="Basic and acidic residues" evidence="1">
    <location>
        <begin position="429"/>
        <end position="469"/>
    </location>
</feature>
<dbReference type="Pfam" id="PF01661">
    <property type="entry name" value="Macro"/>
    <property type="match status" value="1"/>
</dbReference>
<feature type="region of interest" description="Disordered" evidence="1">
    <location>
        <begin position="336"/>
        <end position="569"/>
    </location>
</feature>
<gene>
    <name evidence="3" type="ORF">ONE63_007560</name>
</gene>
<dbReference type="InterPro" id="IPR043472">
    <property type="entry name" value="Macro_dom-like"/>
</dbReference>
<reference evidence="3" key="1">
    <citation type="submission" date="2022-12" db="EMBL/GenBank/DDBJ databases">
        <title>Chromosome-level genome assembly of the bean flower thrips Megalurothrips usitatus.</title>
        <authorList>
            <person name="Ma L."/>
            <person name="Liu Q."/>
            <person name="Li H."/>
            <person name="Cai W."/>
        </authorList>
    </citation>
    <scope>NUCLEOTIDE SEQUENCE</scope>
    <source>
        <strain evidence="3">Cailab_2022a</strain>
    </source>
</reference>
<dbReference type="AlphaFoldDB" id="A0AAV7XS72"/>
<dbReference type="SUPFAM" id="SSF52949">
    <property type="entry name" value="Macro domain-like"/>
    <property type="match status" value="1"/>
</dbReference>
<dbReference type="InterPro" id="IPR050892">
    <property type="entry name" value="ADP-ribose_metab_enzymes"/>
</dbReference>
<dbReference type="PANTHER" id="PTHR12521">
    <property type="entry name" value="PROTEIN C6ORF130"/>
    <property type="match status" value="1"/>
</dbReference>
<evidence type="ECO:0000313" key="3">
    <source>
        <dbReference type="EMBL" id="KAJ1527597.1"/>
    </source>
</evidence>
<dbReference type="PROSITE" id="PS51154">
    <property type="entry name" value="MACRO"/>
    <property type="match status" value="1"/>
</dbReference>
<feature type="compositionally biased region" description="Basic and acidic residues" evidence="1">
    <location>
        <begin position="490"/>
        <end position="517"/>
    </location>
</feature>
<feature type="compositionally biased region" description="Basic and acidic residues" evidence="1">
    <location>
        <begin position="598"/>
        <end position="629"/>
    </location>
</feature>
<keyword evidence="4" id="KW-1185">Reference proteome</keyword>